<evidence type="ECO:0000256" key="1">
    <source>
        <dbReference type="SAM" id="MobiDB-lite"/>
    </source>
</evidence>
<dbReference type="EMBL" id="JAQZSM010000027">
    <property type="protein sequence ID" value="MDD7973200.1"/>
    <property type="molecule type" value="Genomic_DNA"/>
</dbReference>
<evidence type="ECO:0000313" key="2">
    <source>
        <dbReference type="EMBL" id="MDD7973200.1"/>
    </source>
</evidence>
<feature type="compositionally biased region" description="Basic and acidic residues" evidence="1">
    <location>
        <begin position="101"/>
        <end position="132"/>
    </location>
</feature>
<reference evidence="2" key="1">
    <citation type="submission" date="2023-02" db="EMBL/GenBank/DDBJ databases">
        <title>Description of Roseinatronobacter alkalisoli sp. nov., an alkaliphilic bacerium isolated from soda soil.</title>
        <authorList>
            <person name="Wei W."/>
        </authorList>
    </citation>
    <scope>NUCLEOTIDE SEQUENCE</scope>
    <source>
        <strain evidence="2">HJB301</strain>
    </source>
</reference>
<comment type="caution">
    <text evidence="2">The sequence shown here is derived from an EMBL/GenBank/DDBJ whole genome shotgun (WGS) entry which is preliminary data.</text>
</comment>
<protein>
    <submittedName>
        <fullName evidence="2">Helix-turn-helix domain-containing protein</fullName>
    </submittedName>
</protein>
<name>A0ABT5TDJ6_9RHOB</name>
<keyword evidence="3" id="KW-1185">Reference proteome</keyword>
<proteinExistence type="predicted"/>
<accession>A0ABT5TDJ6</accession>
<feature type="region of interest" description="Disordered" evidence="1">
    <location>
        <begin position="101"/>
        <end position="193"/>
    </location>
</feature>
<dbReference type="RefSeq" id="WP_274353871.1">
    <property type="nucleotide sequence ID" value="NZ_JAQZSM010000027.1"/>
</dbReference>
<evidence type="ECO:0000313" key="3">
    <source>
        <dbReference type="Proteomes" id="UP001431784"/>
    </source>
</evidence>
<sequence length="319" mass="35187">MDAASSFRWLDQIADDRDLPPVAVRVAIVLRRYFNSRSGVAWPSQARLVDVTGLSRSGLQNALRALVSHGHLLVEVQKGRGSTNQYRPAFFAIKAHEGEHYSPENAHEREPFSPKKAHEGEHYAEEKAHEGGQRVPTRVSRGAHQRGQGVPTSVGTELLERTLRENPRNELNTARLPADSKRRSSSKSISSDEVEDAFDRFWQNYPRRVSKGAARSAFAAALKKTDAENLIDGARRYASATLDTEPRFIKHAASWLRAEAWLDEPDAAPAQATTLDAEGNVIQTTPAGGGAGRRRTDAEIVNSWSVEDLLPGGKYSCPF</sequence>
<feature type="compositionally biased region" description="Basic and acidic residues" evidence="1">
    <location>
        <begin position="158"/>
        <end position="168"/>
    </location>
</feature>
<dbReference type="Proteomes" id="UP001431784">
    <property type="component" value="Unassembled WGS sequence"/>
</dbReference>
<dbReference type="Pfam" id="PF13730">
    <property type="entry name" value="HTH_36"/>
    <property type="match status" value="1"/>
</dbReference>
<organism evidence="2 3">
    <name type="scientific">Roseinatronobacter alkalisoli</name>
    <dbReference type="NCBI Taxonomy" id="3028235"/>
    <lineage>
        <taxon>Bacteria</taxon>
        <taxon>Pseudomonadati</taxon>
        <taxon>Pseudomonadota</taxon>
        <taxon>Alphaproteobacteria</taxon>
        <taxon>Rhodobacterales</taxon>
        <taxon>Paracoccaceae</taxon>
        <taxon>Roseinatronobacter</taxon>
    </lineage>
</organism>
<gene>
    <name evidence="2" type="ORF">PUT78_19120</name>
</gene>